<evidence type="ECO:0000256" key="4">
    <source>
        <dbReference type="SAM" id="Phobius"/>
    </source>
</evidence>
<dbReference type="Gene3D" id="1.10.10.60">
    <property type="entry name" value="Homeodomain-like"/>
    <property type="match status" value="2"/>
</dbReference>
<comment type="caution">
    <text evidence="6">The sequence shown here is derived from an EMBL/GenBank/DDBJ whole genome shotgun (WGS) entry which is preliminary data.</text>
</comment>
<dbReference type="SUPFAM" id="SSF46689">
    <property type="entry name" value="Homeodomain-like"/>
    <property type="match status" value="1"/>
</dbReference>
<name>A0A9D2JJ54_9ENTE</name>
<dbReference type="InterPro" id="IPR018060">
    <property type="entry name" value="HTH_AraC"/>
</dbReference>
<dbReference type="Pfam" id="PF12833">
    <property type="entry name" value="HTH_18"/>
    <property type="match status" value="1"/>
</dbReference>
<dbReference type="AlphaFoldDB" id="A0A9D2JJ54"/>
<dbReference type="PROSITE" id="PS00041">
    <property type="entry name" value="HTH_ARAC_FAMILY_1"/>
    <property type="match status" value="1"/>
</dbReference>
<keyword evidence="4" id="KW-0472">Membrane</keyword>
<keyword evidence="2" id="KW-0238">DNA-binding</keyword>
<dbReference type="InterPro" id="IPR009057">
    <property type="entry name" value="Homeodomain-like_sf"/>
</dbReference>
<reference evidence="6" key="1">
    <citation type="journal article" date="2021" name="PeerJ">
        <title>Extensive microbial diversity within the chicken gut microbiome revealed by metagenomics and culture.</title>
        <authorList>
            <person name="Gilroy R."/>
            <person name="Ravi A."/>
            <person name="Getino M."/>
            <person name="Pursley I."/>
            <person name="Horton D.L."/>
            <person name="Alikhan N.F."/>
            <person name="Baker D."/>
            <person name="Gharbi K."/>
            <person name="Hall N."/>
            <person name="Watson M."/>
            <person name="Adriaenssens E.M."/>
            <person name="Foster-Nyarko E."/>
            <person name="Jarju S."/>
            <person name="Secka A."/>
            <person name="Antonio M."/>
            <person name="Oren A."/>
            <person name="Chaudhuri R.R."/>
            <person name="La Ragione R."/>
            <person name="Hildebrand F."/>
            <person name="Pallen M.J."/>
        </authorList>
    </citation>
    <scope>NUCLEOTIDE SEQUENCE</scope>
    <source>
        <strain evidence="6">CHK172-16539</strain>
    </source>
</reference>
<evidence type="ECO:0000313" key="6">
    <source>
        <dbReference type="EMBL" id="HIZ53445.1"/>
    </source>
</evidence>
<keyword evidence="1" id="KW-0805">Transcription regulation</keyword>
<dbReference type="EMBL" id="DXBN01000131">
    <property type="protein sequence ID" value="HIZ53445.1"/>
    <property type="molecule type" value="Genomic_DNA"/>
</dbReference>
<reference evidence="6" key="2">
    <citation type="submission" date="2021-04" db="EMBL/GenBank/DDBJ databases">
        <authorList>
            <person name="Gilroy R."/>
        </authorList>
    </citation>
    <scope>NUCLEOTIDE SEQUENCE</scope>
    <source>
        <strain evidence="6">CHK172-16539</strain>
    </source>
</reference>
<dbReference type="Proteomes" id="UP000824063">
    <property type="component" value="Unassembled WGS sequence"/>
</dbReference>
<dbReference type="PROSITE" id="PS01124">
    <property type="entry name" value="HTH_ARAC_FAMILY_2"/>
    <property type="match status" value="1"/>
</dbReference>
<accession>A0A9D2JJ54</accession>
<evidence type="ECO:0000256" key="2">
    <source>
        <dbReference type="ARBA" id="ARBA00023125"/>
    </source>
</evidence>
<protein>
    <submittedName>
        <fullName evidence="6">AraC family transcriptional regulator</fullName>
    </submittedName>
</protein>
<evidence type="ECO:0000259" key="5">
    <source>
        <dbReference type="PROSITE" id="PS01124"/>
    </source>
</evidence>
<dbReference type="SMART" id="SM00342">
    <property type="entry name" value="HTH_ARAC"/>
    <property type="match status" value="1"/>
</dbReference>
<evidence type="ECO:0000256" key="3">
    <source>
        <dbReference type="ARBA" id="ARBA00023163"/>
    </source>
</evidence>
<evidence type="ECO:0000313" key="7">
    <source>
        <dbReference type="Proteomes" id="UP000824063"/>
    </source>
</evidence>
<proteinExistence type="predicted"/>
<gene>
    <name evidence="6" type="ORF">IAA20_05845</name>
</gene>
<keyword evidence="3" id="KW-0804">Transcription</keyword>
<dbReference type="PANTHER" id="PTHR43280:SF2">
    <property type="entry name" value="HTH-TYPE TRANSCRIPTIONAL REGULATOR EXSA"/>
    <property type="match status" value="1"/>
</dbReference>
<feature type="transmembrane region" description="Helical" evidence="4">
    <location>
        <begin position="12"/>
        <end position="33"/>
    </location>
</feature>
<feature type="transmembrane region" description="Helical" evidence="4">
    <location>
        <begin position="288"/>
        <end position="307"/>
    </location>
</feature>
<sequence>MKWIKKLNILQYSIFSYVLFFAIIFIPMSLIWYSTSKHSVTQQLELSTKNALLQAKGNFESDLSQLDLLSQQLPYDTSITLKKLSDPFETIKSRSALAKYRLNSNFVEEVYVYFPEDQEKLYTPSGSTDLSILLTNWKSMLSEEQFIEQLSQATPTFSVMNENKISDKFFLYTVPTQDSFGKNVATMIYSIRKTSIDAAFAPLENEQSGSFFLVNAQNQVFDFSGKNINLGTVLNKKILNTKEVPTQFKWQKDTYLLHHFKNNLLNLNYYYVVNTNTAVARLTQIYKVSIYAIVGILIIGIFISVFLGRKTYQPYEKIESLLRKHGKLTTSNKKLTFEDMQRKVATFLSENSDLKEVIQQQQPYIKETILNRLLTDSLIDKDATNQLFSETINHSKETNYFTLIVSLEVTDESPVLARDSFSHQLLSHLAHLKLNDSVDVEWIGTQHTENEMVLLVAANRYSNKELVVDFISSAIIEFCGIALPVGVGQTTSDILMIKHSYVEALTALNNRFSNHHETIFYFEEITESNADHTNDFQFPKDLQLKLIQSLQLGNQMVALETLKDLITYGTNNSQSFHIFRLYSSYLISTYAEVATTIVGEQLLNDLEQLMDVSDYSSLENQLQIITSIICEKVENDNKNEENLLKDALFTYIHDHFHSETLSLESTADHFNLSSATINKIMKEASDTTFAKYIAHLRLEQIKEDLIKTNLPIKEIIQKNGYYDVSNFTRKFRTTVGVTPGQYRTINREA</sequence>
<organism evidence="6 7">
    <name type="scientific">Candidatus Enterococcus avicola</name>
    <dbReference type="NCBI Taxonomy" id="2838561"/>
    <lineage>
        <taxon>Bacteria</taxon>
        <taxon>Bacillati</taxon>
        <taxon>Bacillota</taxon>
        <taxon>Bacilli</taxon>
        <taxon>Lactobacillales</taxon>
        <taxon>Enterococcaceae</taxon>
        <taxon>Enterococcus</taxon>
    </lineage>
</organism>
<keyword evidence="4" id="KW-1133">Transmembrane helix</keyword>
<feature type="domain" description="HTH araC/xylS-type" evidence="5">
    <location>
        <begin position="646"/>
        <end position="745"/>
    </location>
</feature>
<dbReference type="InterPro" id="IPR018062">
    <property type="entry name" value="HTH_AraC-typ_CS"/>
</dbReference>
<dbReference type="PANTHER" id="PTHR43280">
    <property type="entry name" value="ARAC-FAMILY TRANSCRIPTIONAL REGULATOR"/>
    <property type="match status" value="1"/>
</dbReference>
<keyword evidence="4" id="KW-0812">Transmembrane</keyword>
<evidence type="ECO:0000256" key="1">
    <source>
        <dbReference type="ARBA" id="ARBA00023015"/>
    </source>
</evidence>
<dbReference type="GO" id="GO:0003700">
    <property type="term" value="F:DNA-binding transcription factor activity"/>
    <property type="evidence" value="ECO:0007669"/>
    <property type="project" value="InterPro"/>
</dbReference>
<dbReference type="GO" id="GO:0043565">
    <property type="term" value="F:sequence-specific DNA binding"/>
    <property type="evidence" value="ECO:0007669"/>
    <property type="project" value="InterPro"/>
</dbReference>